<dbReference type="AlphaFoldDB" id="A0AAV2YIA2"/>
<feature type="transmembrane region" description="Helical" evidence="1">
    <location>
        <begin position="40"/>
        <end position="56"/>
    </location>
</feature>
<feature type="transmembrane region" description="Helical" evidence="1">
    <location>
        <begin position="143"/>
        <end position="159"/>
    </location>
</feature>
<protein>
    <submittedName>
        <fullName evidence="2">Uncharacterized protein</fullName>
    </submittedName>
</protein>
<dbReference type="Proteomes" id="UP001146120">
    <property type="component" value="Unassembled WGS sequence"/>
</dbReference>
<keyword evidence="3" id="KW-1185">Reference proteome</keyword>
<feature type="transmembrane region" description="Helical" evidence="1">
    <location>
        <begin position="68"/>
        <end position="89"/>
    </location>
</feature>
<feature type="transmembrane region" description="Helical" evidence="1">
    <location>
        <begin position="101"/>
        <end position="123"/>
    </location>
</feature>
<proteinExistence type="predicted"/>
<dbReference type="EMBL" id="DAKRPA010000353">
    <property type="protein sequence ID" value="DAZ93023.1"/>
    <property type="molecule type" value="Genomic_DNA"/>
</dbReference>
<organism evidence="2 3">
    <name type="scientific">Lagenidium giganteum</name>
    <dbReference type="NCBI Taxonomy" id="4803"/>
    <lineage>
        <taxon>Eukaryota</taxon>
        <taxon>Sar</taxon>
        <taxon>Stramenopiles</taxon>
        <taxon>Oomycota</taxon>
        <taxon>Peronosporomycetes</taxon>
        <taxon>Pythiales</taxon>
        <taxon>Pythiaceae</taxon>
    </lineage>
</organism>
<sequence>MPVNLPDVFASPSNTIMLFQLLFSISESNISTCVWRRYHFFLRSFGFMIVMAWYIGAANTTRPLHGPFVNFIEVLRLLSISYTVFVLVFSGPCIRGFTRMLYGLTLGTLFLGFLSTVIITSVITSINQQRLYSHSMNLLHNRRFVTILWFVALVFMRIIREPLLLTVS</sequence>
<name>A0AAV2YIA2_9STRA</name>
<accession>A0AAV2YIA2</accession>
<comment type="caution">
    <text evidence="2">The sequence shown here is derived from an EMBL/GenBank/DDBJ whole genome shotgun (WGS) entry which is preliminary data.</text>
</comment>
<gene>
    <name evidence="2" type="ORF">N0F65_009658</name>
</gene>
<keyword evidence="1" id="KW-1133">Transmembrane helix</keyword>
<evidence type="ECO:0000256" key="1">
    <source>
        <dbReference type="SAM" id="Phobius"/>
    </source>
</evidence>
<keyword evidence="1" id="KW-0812">Transmembrane</keyword>
<evidence type="ECO:0000313" key="2">
    <source>
        <dbReference type="EMBL" id="DAZ93023.1"/>
    </source>
</evidence>
<evidence type="ECO:0000313" key="3">
    <source>
        <dbReference type="Proteomes" id="UP001146120"/>
    </source>
</evidence>
<reference evidence="2" key="2">
    <citation type="journal article" date="2023" name="Microbiol Resour">
        <title>Decontamination and Annotation of the Draft Genome Sequence of the Oomycete Lagenidium giganteum ARSEF 373.</title>
        <authorList>
            <person name="Morgan W.R."/>
            <person name="Tartar A."/>
        </authorList>
    </citation>
    <scope>NUCLEOTIDE SEQUENCE</scope>
    <source>
        <strain evidence="2">ARSEF 373</strain>
    </source>
</reference>
<keyword evidence="1" id="KW-0472">Membrane</keyword>
<reference evidence="2" key="1">
    <citation type="submission" date="2022-11" db="EMBL/GenBank/DDBJ databases">
        <authorList>
            <person name="Morgan W.R."/>
            <person name="Tartar A."/>
        </authorList>
    </citation>
    <scope>NUCLEOTIDE SEQUENCE</scope>
    <source>
        <strain evidence="2">ARSEF 373</strain>
    </source>
</reference>